<keyword evidence="3" id="KW-0813">Transport</keyword>
<dbReference type="Proteomes" id="UP000644441">
    <property type="component" value="Unassembled WGS sequence"/>
</dbReference>
<dbReference type="Pfam" id="PF00860">
    <property type="entry name" value="Xan_ur_permease"/>
    <property type="match status" value="1"/>
</dbReference>
<evidence type="ECO:0000256" key="5">
    <source>
        <dbReference type="ARBA" id="ARBA00022989"/>
    </source>
</evidence>
<comment type="subcellular location">
    <subcellularLocation>
        <location evidence="1">Membrane</location>
        <topology evidence="1">Multi-pass membrane protein</topology>
    </subcellularLocation>
</comment>
<proteinExistence type="inferred from homology"/>
<keyword evidence="10" id="KW-1185">Reference proteome</keyword>
<feature type="transmembrane region" description="Helical" evidence="8">
    <location>
        <begin position="172"/>
        <end position="191"/>
    </location>
</feature>
<accession>A0ABS0AGB4</accession>
<evidence type="ECO:0000256" key="7">
    <source>
        <dbReference type="SAM" id="MobiDB-lite"/>
    </source>
</evidence>
<evidence type="ECO:0000313" key="9">
    <source>
        <dbReference type="EMBL" id="MBF5053174.1"/>
    </source>
</evidence>
<keyword evidence="4 8" id="KW-0812">Transmembrane</keyword>
<keyword evidence="5 8" id="KW-1133">Transmembrane helix</keyword>
<evidence type="ECO:0000256" key="6">
    <source>
        <dbReference type="ARBA" id="ARBA00023136"/>
    </source>
</evidence>
<feature type="transmembrane region" description="Helical" evidence="8">
    <location>
        <begin position="294"/>
        <end position="316"/>
    </location>
</feature>
<feature type="transmembrane region" description="Helical" evidence="8">
    <location>
        <begin position="71"/>
        <end position="93"/>
    </location>
</feature>
<feature type="transmembrane region" description="Helical" evidence="8">
    <location>
        <begin position="25"/>
        <end position="42"/>
    </location>
</feature>
<feature type="transmembrane region" description="Helical" evidence="8">
    <location>
        <begin position="211"/>
        <end position="229"/>
    </location>
</feature>
<dbReference type="NCBIfam" id="TIGR00801">
    <property type="entry name" value="ncs2"/>
    <property type="match status" value="1"/>
</dbReference>
<dbReference type="InterPro" id="IPR006043">
    <property type="entry name" value="NCS2"/>
</dbReference>
<reference evidence="9 10" key="1">
    <citation type="submission" date="2012-09" db="EMBL/GenBank/DDBJ databases">
        <title>Genome Sequence of alkane-degrading Bacterium Alcanivorax venustensis ISO4.</title>
        <authorList>
            <person name="Lai Q."/>
            <person name="Shao Z."/>
        </authorList>
    </citation>
    <scope>NUCLEOTIDE SEQUENCE [LARGE SCALE GENOMIC DNA]</scope>
    <source>
        <strain evidence="9 10">ISO4</strain>
    </source>
</reference>
<organism evidence="9 10">
    <name type="scientific">Alloalcanivorax venustensis ISO4</name>
    <dbReference type="NCBI Taxonomy" id="1177184"/>
    <lineage>
        <taxon>Bacteria</taxon>
        <taxon>Pseudomonadati</taxon>
        <taxon>Pseudomonadota</taxon>
        <taxon>Gammaproteobacteria</taxon>
        <taxon>Oceanospirillales</taxon>
        <taxon>Alcanivoracaceae</taxon>
        <taxon>Alloalcanivorax</taxon>
    </lineage>
</organism>
<evidence type="ECO:0000256" key="1">
    <source>
        <dbReference type="ARBA" id="ARBA00004141"/>
    </source>
</evidence>
<feature type="transmembrane region" description="Helical" evidence="8">
    <location>
        <begin position="322"/>
        <end position="343"/>
    </location>
</feature>
<feature type="transmembrane region" description="Helical" evidence="8">
    <location>
        <begin position="105"/>
        <end position="127"/>
    </location>
</feature>
<dbReference type="PANTHER" id="PTHR42810:SF2">
    <property type="entry name" value="PURINE PERMEASE C1399.01C-RELATED"/>
    <property type="match status" value="1"/>
</dbReference>
<feature type="region of interest" description="Disordered" evidence="7">
    <location>
        <begin position="422"/>
        <end position="445"/>
    </location>
</feature>
<dbReference type="PANTHER" id="PTHR42810">
    <property type="entry name" value="PURINE PERMEASE C1399.01C-RELATED"/>
    <property type="match status" value="1"/>
</dbReference>
<dbReference type="PROSITE" id="PS01116">
    <property type="entry name" value="XANTH_URACIL_PERMASE"/>
    <property type="match status" value="1"/>
</dbReference>
<feature type="transmembrane region" description="Helical" evidence="8">
    <location>
        <begin position="355"/>
        <end position="372"/>
    </location>
</feature>
<evidence type="ECO:0000256" key="3">
    <source>
        <dbReference type="ARBA" id="ARBA00022448"/>
    </source>
</evidence>
<dbReference type="InterPro" id="IPR006042">
    <property type="entry name" value="Xan_ur_permease"/>
</dbReference>
<name>A0ABS0AGB4_9GAMM</name>
<gene>
    <name evidence="9" type="ORF">ISO4_01776</name>
</gene>
<feature type="compositionally biased region" description="Basic and acidic residues" evidence="7">
    <location>
        <begin position="435"/>
        <end position="445"/>
    </location>
</feature>
<feature type="transmembrane region" description="Helical" evidence="8">
    <location>
        <begin position="378"/>
        <end position="395"/>
    </location>
</feature>
<dbReference type="EMBL" id="ARXR01000012">
    <property type="protein sequence ID" value="MBF5053174.1"/>
    <property type="molecule type" value="Genomic_DNA"/>
</dbReference>
<feature type="transmembrane region" description="Helical" evidence="8">
    <location>
        <begin position="147"/>
        <end position="165"/>
    </location>
</feature>
<comment type="similarity">
    <text evidence="2">Belongs to the nucleobase:cation symporter-2 (NCS2) (TC 2.A.40) family.</text>
</comment>
<dbReference type="RefSeq" id="WP_194855975.1">
    <property type="nucleotide sequence ID" value="NZ_ARXR01000012.1"/>
</dbReference>
<keyword evidence="6 8" id="KW-0472">Membrane</keyword>
<comment type="caution">
    <text evidence="9">The sequence shown here is derived from an EMBL/GenBank/DDBJ whole genome shotgun (WGS) entry which is preliminary data.</text>
</comment>
<protein>
    <submittedName>
        <fullName evidence="9">Uracil transporter</fullName>
    </submittedName>
</protein>
<sequence>MNILIGAQMLFVAFGAMVLMPLLTGLDPSVALFTAGLGTLLFQWITRRSVPVFLASSFVFVAPIAHGVEQWGIPATMGALFCTAVVYVVLGALVKWRGPGFLHRLMPPVVTGPIIMVIGLSLAPTAVNFAMGLTGNGAERVFPYGEALLVSMVALLTTMLVATLAHGLFRLLPILCGVVVGYLAALALGMVDFGAVQQASWLAVPEFVAPTFHWPAILFMVPVALAPAIEHVGDVLAISNVTGKDYIKKPGLHRTLTGDGVASMAAALFGGPPNTTYSEVTGAVMLTKVFNPVVMTWTAVFAISLAFIGKVGLLLQSIPTPVMGGILILMFGSIASVGMNTLIKARVDLHAQRNLVIVAVTLIFGIGGMVMGNGEFTLQGISLCGLVAVILNQILPAAPATADDLHEEQEYVEDMLNHARGEGDLWERAPPAKGGDSHRQDSRDS</sequence>
<evidence type="ECO:0000313" key="10">
    <source>
        <dbReference type="Proteomes" id="UP000644441"/>
    </source>
</evidence>
<evidence type="ECO:0000256" key="8">
    <source>
        <dbReference type="SAM" id="Phobius"/>
    </source>
</evidence>
<feature type="transmembrane region" description="Helical" evidence="8">
    <location>
        <begin position="49"/>
        <end position="65"/>
    </location>
</feature>
<evidence type="ECO:0000256" key="2">
    <source>
        <dbReference type="ARBA" id="ARBA00008821"/>
    </source>
</evidence>
<evidence type="ECO:0000256" key="4">
    <source>
        <dbReference type="ARBA" id="ARBA00022692"/>
    </source>
</evidence>